<evidence type="ECO:0000313" key="2">
    <source>
        <dbReference type="EMBL" id="SFF57035.1"/>
    </source>
</evidence>
<proteinExistence type="predicted"/>
<dbReference type="OrthoDB" id="2427324at2"/>
<dbReference type="AlphaFoldDB" id="A0A1I2JPZ4"/>
<dbReference type="RefSeq" id="WP_089749485.1">
    <property type="nucleotide sequence ID" value="NZ_FOOG01000002.1"/>
</dbReference>
<evidence type="ECO:0000256" key="1">
    <source>
        <dbReference type="SAM" id="Phobius"/>
    </source>
</evidence>
<accession>A0A1I2JPZ4</accession>
<dbReference type="EMBL" id="FOOG01000002">
    <property type="protein sequence ID" value="SFF57035.1"/>
    <property type="molecule type" value="Genomic_DNA"/>
</dbReference>
<keyword evidence="1" id="KW-0812">Transmembrane</keyword>
<name>A0A1I2JPZ4_9BACI</name>
<keyword evidence="1" id="KW-1133">Transmembrane helix</keyword>
<feature type="transmembrane region" description="Helical" evidence="1">
    <location>
        <begin position="31"/>
        <end position="49"/>
    </location>
</feature>
<organism evidence="2 3">
    <name type="scientific">Halobacillus alkaliphilus</name>
    <dbReference type="NCBI Taxonomy" id="396056"/>
    <lineage>
        <taxon>Bacteria</taxon>
        <taxon>Bacillati</taxon>
        <taxon>Bacillota</taxon>
        <taxon>Bacilli</taxon>
        <taxon>Bacillales</taxon>
        <taxon>Bacillaceae</taxon>
        <taxon>Halobacillus</taxon>
    </lineage>
</organism>
<sequence>MEFNVRSERLSMFGVFGLILLWNILTDIYGYSILSFAIILLLLVLFSAFRFKFEIDQEQVVYRLLFFKKSIHSRKLSPGDISQISFVRQMWVKRAVMIDVKNGRKIRLVELYPPTAFDYLTEFANKHEVELHKTRDYLRLESKMSK</sequence>
<feature type="transmembrane region" description="Helical" evidence="1">
    <location>
        <begin position="7"/>
        <end position="25"/>
    </location>
</feature>
<gene>
    <name evidence="2" type="ORF">SAMN05216353_10224</name>
</gene>
<dbReference type="Proteomes" id="UP000198897">
    <property type="component" value="Unassembled WGS sequence"/>
</dbReference>
<evidence type="ECO:0000313" key="3">
    <source>
        <dbReference type="Proteomes" id="UP000198897"/>
    </source>
</evidence>
<protein>
    <submittedName>
        <fullName evidence="2">Uncharacterized protein</fullName>
    </submittedName>
</protein>
<keyword evidence="3" id="KW-1185">Reference proteome</keyword>
<reference evidence="3" key="1">
    <citation type="submission" date="2016-10" db="EMBL/GenBank/DDBJ databases">
        <authorList>
            <person name="Varghese N."/>
            <person name="Submissions S."/>
        </authorList>
    </citation>
    <scope>NUCLEOTIDE SEQUENCE [LARGE SCALE GENOMIC DNA]</scope>
    <source>
        <strain evidence="3">FP5</strain>
    </source>
</reference>
<keyword evidence="1" id="KW-0472">Membrane</keyword>